<reference evidence="2" key="1">
    <citation type="submission" date="2018-07" db="EMBL/GenBank/DDBJ databases">
        <authorList>
            <consortium name="Genoscope - CEA"/>
            <person name="William W."/>
        </authorList>
    </citation>
    <scope>NUCLEOTIDE SEQUENCE</scope>
    <source>
        <strain evidence="2">IK1</strain>
    </source>
</reference>
<accession>A0A653AEU9</accession>
<gene>
    <name evidence="2" type="ORF">TRIP_B40352</name>
</gene>
<dbReference type="EMBL" id="UPXX01000031">
    <property type="protein sequence ID" value="VBB46558.1"/>
    <property type="molecule type" value="Genomic_DNA"/>
</dbReference>
<feature type="region of interest" description="Disordered" evidence="1">
    <location>
        <begin position="28"/>
        <end position="55"/>
    </location>
</feature>
<organism evidence="2">
    <name type="scientific">Uncultured Desulfatiglans sp</name>
    <dbReference type="NCBI Taxonomy" id="1748965"/>
    <lineage>
        <taxon>Bacteria</taxon>
        <taxon>Pseudomonadati</taxon>
        <taxon>Thermodesulfobacteriota</taxon>
        <taxon>Desulfobacteria</taxon>
        <taxon>Desulfatiglandales</taxon>
        <taxon>Desulfatiglandaceae</taxon>
        <taxon>Desulfatiglans</taxon>
        <taxon>environmental samples</taxon>
    </lineage>
</organism>
<protein>
    <submittedName>
        <fullName evidence="2">Uncharacterized protein</fullName>
    </submittedName>
</protein>
<sequence>MSLGRGKHLLAARAGSVKEIKEEVLTRGGRYKKVRDNPQRSGTPESAPGRPFGRS</sequence>
<dbReference type="AlphaFoldDB" id="A0A653AEU9"/>
<proteinExistence type="predicted"/>
<evidence type="ECO:0000313" key="2">
    <source>
        <dbReference type="EMBL" id="VBB46558.1"/>
    </source>
</evidence>
<evidence type="ECO:0000256" key="1">
    <source>
        <dbReference type="SAM" id="MobiDB-lite"/>
    </source>
</evidence>
<name>A0A653AEU9_UNCDX</name>